<organism evidence="3 4">
    <name type="scientific">Daphnia magna</name>
    <dbReference type="NCBI Taxonomy" id="35525"/>
    <lineage>
        <taxon>Eukaryota</taxon>
        <taxon>Metazoa</taxon>
        <taxon>Ecdysozoa</taxon>
        <taxon>Arthropoda</taxon>
        <taxon>Crustacea</taxon>
        <taxon>Branchiopoda</taxon>
        <taxon>Diplostraca</taxon>
        <taxon>Cladocera</taxon>
        <taxon>Anomopoda</taxon>
        <taxon>Daphniidae</taxon>
        <taxon>Daphnia</taxon>
    </lineage>
</organism>
<protein>
    <recommendedName>
        <fullName evidence="2">Nuclear factor related to kappa-B-binding protein second winged helix domain-containing protein</fullName>
    </recommendedName>
</protein>
<dbReference type="InterPro" id="IPR057748">
    <property type="entry name" value="NFRKB_WH_2"/>
</dbReference>
<dbReference type="Pfam" id="PF25793">
    <property type="entry name" value="WHD_2nd_NFRKB"/>
    <property type="match status" value="1"/>
</dbReference>
<sequence>MASSTIEAKQLFAAEAALSNKDKPAVTWDLGKRWDAMNSIEKLQDKLSTMGVHSVLIMVAENPKKQPTRKMHSKGGLNDLVHNTAIGKAFAIELLKFNPKWSEPENFLSRKRKLVDDHTKFQLKTTPPGSAQEVNNDETFNGDFEVVHVQQEETLATLSDLRPNTPAPGFNADQLLSSINNNSQGVHLQTNMPVAGPNQIAAGPSNMCANYEDLLADFHMQEIERFRHPITTFTYRFNGQTKAEYLVGPVRTDPKITRGSKLKAYEDYMTDRRPVSATMYALVRDAIALLDGGQGSLHDILEKLYASQFIKRTFGGKTPMKPKLVIALSSYILPKLVSEDNPCVSVNRISDGPSKKTIYTYKFQSYNKEDLEKIPQRDCKSKKTSSYRGKTPVQSSDLAVKEILPYSPPITPSPVFTIPGAKTLPASTPNSFERKLPHSASPISHFAISSIIPGDSPEDIPGDSPEDIPGDSPEDIPGDSPEDIPGDFPVNILEDIPEDQKLVKTSLKEQSTVLYLLGEEDVPIEDRTYRNFPIMIQIPSDLEPVCQTFFFSVPKTWSEDKFSNIAIEWIRKLVENEQFQE</sequence>
<feature type="domain" description="Nuclear factor related to kappa-B-binding protein second winged helix" evidence="2">
    <location>
        <begin position="216"/>
        <end position="347"/>
    </location>
</feature>
<proteinExistence type="predicted"/>
<comment type="caution">
    <text evidence="3">The sequence shown here is derived from an EMBL/GenBank/DDBJ whole genome shotgun (WGS) entry which is preliminary data.</text>
</comment>
<gene>
    <name evidence="3" type="ORF">OUZ56_018431</name>
</gene>
<accession>A0ABQ9Z8T6</accession>
<reference evidence="3 4" key="1">
    <citation type="journal article" date="2023" name="Nucleic Acids Res.">
        <title>The hologenome of Daphnia magna reveals possible DNA methylation and microbiome-mediated evolution of the host genome.</title>
        <authorList>
            <person name="Chaturvedi A."/>
            <person name="Li X."/>
            <person name="Dhandapani V."/>
            <person name="Marshall H."/>
            <person name="Kissane S."/>
            <person name="Cuenca-Cambronero M."/>
            <person name="Asole G."/>
            <person name="Calvet F."/>
            <person name="Ruiz-Romero M."/>
            <person name="Marangio P."/>
            <person name="Guigo R."/>
            <person name="Rago D."/>
            <person name="Mirbahai L."/>
            <person name="Eastwood N."/>
            <person name="Colbourne J.K."/>
            <person name="Zhou J."/>
            <person name="Mallon E."/>
            <person name="Orsini L."/>
        </authorList>
    </citation>
    <scope>NUCLEOTIDE SEQUENCE [LARGE SCALE GENOMIC DNA]</scope>
    <source>
        <strain evidence="3">LRV0_1</strain>
    </source>
</reference>
<evidence type="ECO:0000256" key="1">
    <source>
        <dbReference type="SAM" id="MobiDB-lite"/>
    </source>
</evidence>
<evidence type="ECO:0000313" key="3">
    <source>
        <dbReference type="EMBL" id="KAK4009314.1"/>
    </source>
</evidence>
<keyword evidence="4" id="KW-1185">Reference proteome</keyword>
<feature type="region of interest" description="Disordered" evidence="1">
    <location>
        <begin position="450"/>
        <end position="486"/>
    </location>
</feature>
<dbReference type="Proteomes" id="UP001234178">
    <property type="component" value="Unassembled WGS sequence"/>
</dbReference>
<evidence type="ECO:0000259" key="2">
    <source>
        <dbReference type="Pfam" id="PF25793"/>
    </source>
</evidence>
<feature type="compositionally biased region" description="Acidic residues" evidence="1">
    <location>
        <begin position="456"/>
        <end position="485"/>
    </location>
</feature>
<dbReference type="EMBL" id="JAOYFB010000003">
    <property type="protein sequence ID" value="KAK4009314.1"/>
    <property type="molecule type" value="Genomic_DNA"/>
</dbReference>
<name>A0ABQ9Z8T6_9CRUS</name>
<evidence type="ECO:0000313" key="4">
    <source>
        <dbReference type="Proteomes" id="UP001234178"/>
    </source>
</evidence>